<protein>
    <recommendedName>
        <fullName evidence="3">xyloglucan:xyloglucosyl transferase</fullName>
        <ecNumber evidence="3">2.4.1.207</ecNumber>
    </recommendedName>
</protein>
<evidence type="ECO:0000256" key="15">
    <source>
        <dbReference type="ARBA" id="ARBA00023316"/>
    </source>
</evidence>
<dbReference type="PANTHER" id="PTHR31062">
    <property type="entry name" value="XYLOGLUCAN ENDOTRANSGLUCOSYLASE/HYDROLASE PROTEIN 8-RELATED"/>
    <property type="match status" value="1"/>
</dbReference>
<dbReference type="Pfam" id="PF03171">
    <property type="entry name" value="2OG-FeII_Oxy"/>
    <property type="match status" value="1"/>
</dbReference>
<dbReference type="InterPro" id="IPR013320">
    <property type="entry name" value="ConA-like_dom_sf"/>
</dbReference>
<dbReference type="AlphaFoldDB" id="A0AAD5P4K4"/>
<dbReference type="InterPro" id="IPR044861">
    <property type="entry name" value="IPNS-like_FE2OG_OXY"/>
</dbReference>
<evidence type="ECO:0000256" key="12">
    <source>
        <dbReference type="ARBA" id="ARBA00023157"/>
    </source>
</evidence>
<dbReference type="InterPro" id="IPR000757">
    <property type="entry name" value="Beta-glucanase-like"/>
</dbReference>
<keyword evidence="5" id="KW-0052">Apoplast</keyword>
<evidence type="ECO:0000256" key="9">
    <source>
        <dbReference type="ARBA" id="ARBA00022729"/>
    </source>
</evidence>
<evidence type="ECO:0000259" key="17">
    <source>
        <dbReference type="PROSITE" id="PS51471"/>
    </source>
</evidence>
<sequence length="569" mass="65374">MDLREEEEEEVNFGKSIIVPSVQELAKQPIINIPPRYLRHDQDPPILLHHTCLPSVPIIDLKKLVTADSMDYELERLHSACKDWGFFQVINHEVSNSLLEKLKLEVGNFFKLSYDEKKKLWQGPDNHEGFGQLFVVSEEQKLDWSDMFYITTLPLNLRKTDLFQKLPPNLRETLESYSAEAKKLAMAILDALTILLQLNETEGLQIRKEGNWVPIKPLPNVFVVNIGDIMEIVSNGIYRSIEHRATVNAEEERLSIATFYSSKLDTVIVSAVDFRREVDLTWGDHRAQILDGGKLLTLTLDKTSGSGFCSKREYLFGRIDMELKLVAGDSAGTVTTYYLYSEAPNHDEIDFEFLGNKSGEPYIVHTNVYTQGKGDKEQQFYLWFDPTDNFHTYSILWNPQRIIFLVDNIPIRVYNNDESSGIPFPTKQPMKIYSSLWNADQWATRGGLVKTNWSEAPFTAYYKNFNADACVWSSGSSSCHSKTSSNAWQTQGIDANDRRKLRWVQKYYMIYNYCLDLKRFPKGRPRECRRDWDVVRMAKAGALDLASGVGRKIEENEVLSAVEKRILAT</sequence>
<evidence type="ECO:0000256" key="7">
    <source>
        <dbReference type="ARBA" id="ARBA00022679"/>
    </source>
</evidence>
<dbReference type="Pfam" id="PF06955">
    <property type="entry name" value="XET_C"/>
    <property type="match status" value="1"/>
</dbReference>
<comment type="caution">
    <text evidence="19">The sequence shown here is derived from an EMBL/GenBank/DDBJ whole genome shotgun (WGS) entry which is preliminary data.</text>
</comment>
<keyword evidence="11" id="KW-0408">Iron</keyword>
<dbReference type="PROSITE" id="PS01034">
    <property type="entry name" value="GH16_1"/>
    <property type="match status" value="1"/>
</dbReference>
<keyword evidence="8" id="KW-0479">Metal-binding</keyword>
<evidence type="ECO:0000256" key="14">
    <source>
        <dbReference type="ARBA" id="ARBA00023295"/>
    </source>
</evidence>
<dbReference type="GO" id="GO:0048046">
    <property type="term" value="C:apoplast"/>
    <property type="evidence" value="ECO:0007669"/>
    <property type="project" value="UniProtKB-SubCell"/>
</dbReference>
<dbReference type="EC" id="2.4.1.207" evidence="3"/>
<dbReference type="PROSITE" id="PS51762">
    <property type="entry name" value="GH16_2"/>
    <property type="match status" value="1"/>
</dbReference>
<feature type="domain" description="GH16" evidence="18">
    <location>
        <begin position="142"/>
        <end position="462"/>
    </location>
</feature>
<dbReference type="InterPro" id="IPR044791">
    <property type="entry name" value="Beta-glucanase/XTH"/>
</dbReference>
<evidence type="ECO:0000313" key="19">
    <source>
        <dbReference type="EMBL" id="KAI9198740.1"/>
    </source>
</evidence>
<keyword evidence="6" id="KW-0964">Secreted</keyword>
<evidence type="ECO:0000256" key="1">
    <source>
        <dbReference type="ARBA" id="ARBA00004191"/>
    </source>
</evidence>
<dbReference type="InterPro" id="IPR016455">
    <property type="entry name" value="XTH"/>
</dbReference>
<evidence type="ECO:0000256" key="16">
    <source>
        <dbReference type="ARBA" id="ARBA00034022"/>
    </source>
</evidence>
<dbReference type="Gene3D" id="2.60.120.330">
    <property type="entry name" value="B-lactam Antibiotic, Isopenicillin N Synthase, Chain"/>
    <property type="match status" value="1"/>
</dbReference>
<dbReference type="GO" id="GO:0004553">
    <property type="term" value="F:hydrolase activity, hydrolyzing O-glycosyl compounds"/>
    <property type="evidence" value="ECO:0007669"/>
    <property type="project" value="InterPro"/>
</dbReference>
<gene>
    <name evidence="19" type="ORF">LWI28_021443</name>
</gene>
<evidence type="ECO:0000256" key="6">
    <source>
        <dbReference type="ARBA" id="ARBA00022525"/>
    </source>
</evidence>
<evidence type="ECO:0000256" key="11">
    <source>
        <dbReference type="ARBA" id="ARBA00023004"/>
    </source>
</evidence>
<dbReference type="Gene3D" id="2.60.120.200">
    <property type="match status" value="1"/>
</dbReference>
<evidence type="ECO:0000256" key="13">
    <source>
        <dbReference type="ARBA" id="ARBA00023180"/>
    </source>
</evidence>
<keyword evidence="9" id="KW-0732">Signal</keyword>
<keyword evidence="13" id="KW-0325">Glycoprotein</keyword>
<dbReference type="SUPFAM" id="SSF49899">
    <property type="entry name" value="Concanavalin A-like lectins/glucanases"/>
    <property type="match status" value="1"/>
</dbReference>
<dbReference type="InterPro" id="IPR008263">
    <property type="entry name" value="GH16_AS"/>
</dbReference>
<dbReference type="Pfam" id="PF14226">
    <property type="entry name" value="DIOX_N"/>
    <property type="match status" value="1"/>
</dbReference>
<dbReference type="Pfam" id="PF00722">
    <property type="entry name" value="Glyco_hydro_16"/>
    <property type="match status" value="1"/>
</dbReference>
<evidence type="ECO:0000259" key="18">
    <source>
        <dbReference type="PROSITE" id="PS51762"/>
    </source>
</evidence>
<dbReference type="InterPro" id="IPR010713">
    <property type="entry name" value="XET_C"/>
</dbReference>
<accession>A0AAD5P4K4</accession>
<keyword evidence="14" id="KW-0326">Glycosidase</keyword>
<dbReference type="Proteomes" id="UP001064489">
    <property type="component" value="Chromosome 13"/>
</dbReference>
<dbReference type="CDD" id="cd02176">
    <property type="entry name" value="GH16_XET"/>
    <property type="match status" value="1"/>
</dbReference>
<keyword evidence="7" id="KW-0808">Transferase</keyword>
<reference evidence="19 20" key="1">
    <citation type="journal article" date="2022" name="Plant J.">
        <title>Strategies of tolerance reflected in two North American maple genomes.</title>
        <authorList>
            <person name="McEvoy S.L."/>
            <person name="Sezen U.U."/>
            <person name="Trouern-Trend A."/>
            <person name="McMahon S.M."/>
            <person name="Schaberg P.G."/>
            <person name="Yang J."/>
            <person name="Wegrzyn J.L."/>
            <person name="Swenson N.G."/>
        </authorList>
    </citation>
    <scope>NUCLEOTIDE SEQUENCE [LARGE SCALE GENOMIC DNA]</scope>
    <source>
        <strain evidence="19">91603</strain>
    </source>
</reference>
<dbReference type="PROSITE" id="PS51471">
    <property type="entry name" value="FE2OG_OXY"/>
    <property type="match status" value="1"/>
</dbReference>
<evidence type="ECO:0000256" key="8">
    <source>
        <dbReference type="ARBA" id="ARBA00022723"/>
    </source>
</evidence>
<organism evidence="19 20">
    <name type="scientific">Acer negundo</name>
    <name type="common">Box elder</name>
    <dbReference type="NCBI Taxonomy" id="4023"/>
    <lineage>
        <taxon>Eukaryota</taxon>
        <taxon>Viridiplantae</taxon>
        <taxon>Streptophyta</taxon>
        <taxon>Embryophyta</taxon>
        <taxon>Tracheophyta</taxon>
        <taxon>Spermatophyta</taxon>
        <taxon>Magnoliopsida</taxon>
        <taxon>eudicotyledons</taxon>
        <taxon>Gunneridae</taxon>
        <taxon>Pentapetalae</taxon>
        <taxon>rosids</taxon>
        <taxon>malvids</taxon>
        <taxon>Sapindales</taxon>
        <taxon>Sapindaceae</taxon>
        <taxon>Hippocastanoideae</taxon>
        <taxon>Acereae</taxon>
        <taxon>Acer</taxon>
    </lineage>
</organism>
<keyword evidence="15" id="KW-0961">Cell wall biogenesis/degradation</keyword>
<keyword evidence="20" id="KW-1185">Reference proteome</keyword>
<name>A0AAD5P4K4_ACENE</name>
<dbReference type="InterPro" id="IPR026992">
    <property type="entry name" value="DIOX_N"/>
</dbReference>
<comment type="subcellular location">
    <subcellularLocation>
        <location evidence="1">Secreted</location>
        <location evidence="1">Cell wall</location>
    </subcellularLocation>
    <subcellularLocation>
        <location evidence="2">Secreted</location>
        <location evidence="2">Extracellular space</location>
        <location evidence="2">Apoplast</location>
    </subcellularLocation>
</comment>
<dbReference type="EMBL" id="JAJSOW010000002">
    <property type="protein sequence ID" value="KAI9198740.1"/>
    <property type="molecule type" value="Genomic_DNA"/>
</dbReference>
<evidence type="ECO:0000256" key="2">
    <source>
        <dbReference type="ARBA" id="ARBA00004271"/>
    </source>
</evidence>
<evidence type="ECO:0000256" key="3">
    <source>
        <dbReference type="ARBA" id="ARBA00012152"/>
    </source>
</evidence>
<keyword evidence="12" id="KW-1015">Disulfide bond</keyword>
<comment type="catalytic activity">
    <reaction evidence="16">
        <text>breaks a beta-(1-&gt;4) bond in the backbone of a xyloglucan and transfers the xyloglucanyl segment on to O-4 of the non-reducing terminal glucose residue of an acceptor, which can be a xyloglucan or an oligosaccharide of xyloglucan.</text>
        <dbReference type="EC" id="2.4.1.207"/>
    </reaction>
</comment>
<dbReference type="GO" id="GO:0016762">
    <property type="term" value="F:xyloglucan:xyloglucosyl transferase activity"/>
    <property type="evidence" value="ECO:0007669"/>
    <property type="project" value="UniProtKB-EC"/>
</dbReference>
<keyword evidence="10" id="KW-0378">Hydrolase</keyword>
<proteinExistence type="predicted"/>
<evidence type="ECO:0000256" key="5">
    <source>
        <dbReference type="ARBA" id="ARBA00022523"/>
    </source>
</evidence>
<dbReference type="FunFam" id="2.60.120.200:FF:000025">
    <property type="entry name" value="Xyloglucan endotransglucosylase/hydrolase"/>
    <property type="match status" value="1"/>
</dbReference>
<keyword evidence="4" id="KW-0134">Cell wall</keyword>
<evidence type="ECO:0000256" key="4">
    <source>
        <dbReference type="ARBA" id="ARBA00022512"/>
    </source>
</evidence>
<feature type="domain" description="Fe2OG dioxygenase" evidence="17">
    <location>
        <begin position="129"/>
        <end position="262"/>
    </location>
</feature>
<dbReference type="InterPro" id="IPR005123">
    <property type="entry name" value="Oxoglu/Fe-dep_dioxygenase_dom"/>
</dbReference>
<dbReference type="GO" id="GO:0042546">
    <property type="term" value="P:cell wall biogenesis"/>
    <property type="evidence" value="ECO:0007669"/>
    <property type="project" value="InterPro"/>
</dbReference>
<dbReference type="GO" id="GO:0046872">
    <property type="term" value="F:metal ion binding"/>
    <property type="evidence" value="ECO:0007669"/>
    <property type="project" value="UniProtKB-KW"/>
</dbReference>
<evidence type="ECO:0000256" key="10">
    <source>
        <dbReference type="ARBA" id="ARBA00022801"/>
    </source>
</evidence>
<dbReference type="InterPro" id="IPR027443">
    <property type="entry name" value="IPNS-like_sf"/>
</dbReference>
<dbReference type="GO" id="GO:0010411">
    <property type="term" value="P:xyloglucan metabolic process"/>
    <property type="evidence" value="ECO:0007669"/>
    <property type="project" value="InterPro"/>
</dbReference>
<dbReference type="GO" id="GO:0071555">
    <property type="term" value="P:cell wall organization"/>
    <property type="evidence" value="ECO:0007669"/>
    <property type="project" value="UniProtKB-KW"/>
</dbReference>
<evidence type="ECO:0000313" key="20">
    <source>
        <dbReference type="Proteomes" id="UP001064489"/>
    </source>
</evidence>
<dbReference type="SUPFAM" id="SSF51197">
    <property type="entry name" value="Clavaminate synthase-like"/>
    <property type="match status" value="1"/>
</dbReference>